<sequence length="50" mass="5749">MDRLDGPDRRESQNDAGNHSRHGRLKRSLGQPELWTHRSHVTSSKNLITT</sequence>
<reference evidence="2" key="2">
    <citation type="journal article" date="2015" name="Data Brief">
        <title>Shoot transcriptome of the giant reed, Arundo donax.</title>
        <authorList>
            <person name="Barrero R.A."/>
            <person name="Guerrero F.D."/>
            <person name="Moolhuijzen P."/>
            <person name="Goolsby J.A."/>
            <person name="Tidwell J."/>
            <person name="Bellgard S.E."/>
            <person name="Bellgard M.I."/>
        </authorList>
    </citation>
    <scope>NUCLEOTIDE SEQUENCE</scope>
    <source>
        <tissue evidence="2">Shoot tissue taken approximately 20 cm above the soil surface</tissue>
    </source>
</reference>
<protein>
    <submittedName>
        <fullName evidence="2">Uncharacterized protein</fullName>
    </submittedName>
</protein>
<feature type="region of interest" description="Disordered" evidence="1">
    <location>
        <begin position="1"/>
        <end position="50"/>
    </location>
</feature>
<feature type="compositionally biased region" description="Polar residues" evidence="1">
    <location>
        <begin position="41"/>
        <end position="50"/>
    </location>
</feature>
<organism evidence="2">
    <name type="scientific">Arundo donax</name>
    <name type="common">Giant reed</name>
    <name type="synonym">Donax arundinaceus</name>
    <dbReference type="NCBI Taxonomy" id="35708"/>
    <lineage>
        <taxon>Eukaryota</taxon>
        <taxon>Viridiplantae</taxon>
        <taxon>Streptophyta</taxon>
        <taxon>Embryophyta</taxon>
        <taxon>Tracheophyta</taxon>
        <taxon>Spermatophyta</taxon>
        <taxon>Magnoliopsida</taxon>
        <taxon>Liliopsida</taxon>
        <taxon>Poales</taxon>
        <taxon>Poaceae</taxon>
        <taxon>PACMAD clade</taxon>
        <taxon>Arundinoideae</taxon>
        <taxon>Arundineae</taxon>
        <taxon>Arundo</taxon>
    </lineage>
</organism>
<name>A0A0A9APN5_ARUDO</name>
<dbReference type="AlphaFoldDB" id="A0A0A9APN5"/>
<reference evidence="2" key="1">
    <citation type="submission" date="2014-09" db="EMBL/GenBank/DDBJ databases">
        <authorList>
            <person name="Magalhaes I.L.F."/>
            <person name="Oliveira U."/>
            <person name="Santos F.R."/>
            <person name="Vidigal T.H.D.A."/>
            <person name="Brescovit A.D."/>
            <person name="Santos A.J."/>
        </authorList>
    </citation>
    <scope>NUCLEOTIDE SEQUENCE</scope>
    <source>
        <tissue evidence="2">Shoot tissue taken approximately 20 cm above the soil surface</tissue>
    </source>
</reference>
<proteinExistence type="predicted"/>
<dbReference type="EMBL" id="GBRH01244236">
    <property type="protein sequence ID" value="JAD53659.1"/>
    <property type="molecule type" value="Transcribed_RNA"/>
</dbReference>
<evidence type="ECO:0000313" key="2">
    <source>
        <dbReference type="EMBL" id="JAD53659.1"/>
    </source>
</evidence>
<feature type="compositionally biased region" description="Basic and acidic residues" evidence="1">
    <location>
        <begin position="1"/>
        <end position="13"/>
    </location>
</feature>
<accession>A0A0A9APN5</accession>
<evidence type="ECO:0000256" key="1">
    <source>
        <dbReference type="SAM" id="MobiDB-lite"/>
    </source>
</evidence>